<evidence type="ECO:0000256" key="3">
    <source>
        <dbReference type="ARBA" id="ARBA00023239"/>
    </source>
</evidence>
<evidence type="ECO:0000256" key="6">
    <source>
        <dbReference type="ARBA" id="ARBA00030030"/>
    </source>
</evidence>
<keyword evidence="4" id="KW-0539">Nucleus</keyword>
<dbReference type="InterPro" id="IPR027521">
    <property type="entry name" value="Usb1"/>
</dbReference>
<evidence type="ECO:0000256" key="4">
    <source>
        <dbReference type="ARBA" id="ARBA00023242"/>
    </source>
</evidence>
<evidence type="ECO:0000313" key="9">
    <source>
        <dbReference type="Proteomes" id="UP001149090"/>
    </source>
</evidence>
<dbReference type="Pfam" id="PF09749">
    <property type="entry name" value="HVSL"/>
    <property type="match status" value="1"/>
</dbReference>
<protein>
    <recommendedName>
        <fullName evidence="5">U6 snRNA phosphodiesterase 1</fullName>
    </recommendedName>
    <alternativeName>
        <fullName evidence="6">3'-5' RNA exonuclease USB1</fullName>
    </alternativeName>
</protein>
<reference evidence="8" key="1">
    <citation type="submission" date="2022-10" db="EMBL/GenBank/DDBJ databases">
        <title>Novel sulphate-reducing endosymbionts in the free-living metamonad Anaeramoeba.</title>
        <authorList>
            <person name="Jerlstrom-Hultqvist J."/>
            <person name="Cepicka I."/>
            <person name="Gallot-Lavallee L."/>
            <person name="Salas-Leiva D."/>
            <person name="Curtis B.A."/>
            <person name="Zahonova K."/>
            <person name="Pipaliya S."/>
            <person name="Dacks J."/>
            <person name="Roger A.J."/>
        </authorList>
    </citation>
    <scope>NUCLEOTIDE SEQUENCE</scope>
    <source>
        <strain evidence="8">BMAN</strain>
    </source>
</reference>
<dbReference type="OMA" id="REEKSAC"/>
<evidence type="ECO:0000256" key="2">
    <source>
        <dbReference type="ARBA" id="ARBA00022801"/>
    </source>
</evidence>
<accession>A0A9Q0LHN2</accession>
<dbReference type="GO" id="GO:0016829">
    <property type="term" value="F:lyase activity"/>
    <property type="evidence" value="ECO:0007669"/>
    <property type="project" value="UniProtKB-KW"/>
</dbReference>
<feature type="region of interest" description="Disordered" evidence="7">
    <location>
        <begin position="1"/>
        <end position="52"/>
    </location>
</feature>
<dbReference type="Proteomes" id="UP001149090">
    <property type="component" value="Unassembled WGS sequence"/>
</dbReference>
<dbReference type="GO" id="GO:0000175">
    <property type="term" value="F:3'-5'-RNA exonuclease activity"/>
    <property type="evidence" value="ECO:0007669"/>
    <property type="project" value="TreeGrafter"/>
</dbReference>
<sequence>MDFLKQISSDSDSNSDSNSEKEIEINQKKKERKKRKKNLTNNDDNPKKPNLKLPQEFLEFLPENQKQKQKQNEKMIDSFGKVRKVPHIEGNFAFHIKITIQDKNNQFSKLIQTKTKEIEEKTKRKVFLIKDPHISLSETIYIRYHFIKPLIKKIQDSIIQSKVPIFHFSFDSIEWFENEEKTRGFIAFLIKEGNQNIIHLVNLINDCFLSFGFPIYLAKNKKEIQPHISFAWLPLNSVSKNDIEQIKIDIPKILIENFRIKTKKFEINYAKKSISIYLENN</sequence>
<dbReference type="GO" id="GO:0005634">
    <property type="term" value="C:nucleus"/>
    <property type="evidence" value="ECO:0007669"/>
    <property type="project" value="TreeGrafter"/>
</dbReference>
<evidence type="ECO:0000256" key="1">
    <source>
        <dbReference type="ARBA" id="ARBA00022722"/>
    </source>
</evidence>
<proteinExistence type="predicted"/>
<evidence type="ECO:0000313" key="8">
    <source>
        <dbReference type="EMBL" id="KAJ5072030.1"/>
    </source>
</evidence>
<organism evidence="8 9">
    <name type="scientific">Anaeramoeba ignava</name>
    <name type="common">Anaerobic marine amoeba</name>
    <dbReference type="NCBI Taxonomy" id="1746090"/>
    <lineage>
        <taxon>Eukaryota</taxon>
        <taxon>Metamonada</taxon>
        <taxon>Anaeramoebidae</taxon>
        <taxon>Anaeramoeba</taxon>
    </lineage>
</organism>
<dbReference type="PANTHER" id="PTHR13522:SF3">
    <property type="entry name" value="U6 SNRNA PHOSPHODIESTERASE 1"/>
    <property type="match status" value="1"/>
</dbReference>
<keyword evidence="3" id="KW-0456">Lyase</keyword>
<dbReference type="OrthoDB" id="49151at2759"/>
<keyword evidence="2" id="KW-0378">Hydrolase</keyword>
<gene>
    <name evidence="8" type="ORF">M0811_09674</name>
</gene>
<evidence type="ECO:0000256" key="5">
    <source>
        <dbReference type="ARBA" id="ARBA00029543"/>
    </source>
</evidence>
<dbReference type="EMBL" id="JAPDFW010000083">
    <property type="protein sequence ID" value="KAJ5072030.1"/>
    <property type="molecule type" value="Genomic_DNA"/>
</dbReference>
<name>A0A9Q0LHN2_ANAIG</name>
<feature type="compositionally biased region" description="Low complexity" evidence="7">
    <location>
        <begin position="7"/>
        <end position="17"/>
    </location>
</feature>
<dbReference type="Gene3D" id="3.90.1140.10">
    <property type="entry name" value="Cyclic phosphodiesterase"/>
    <property type="match status" value="1"/>
</dbReference>
<comment type="caution">
    <text evidence="8">The sequence shown here is derived from an EMBL/GenBank/DDBJ whole genome shotgun (WGS) entry which is preliminary data.</text>
</comment>
<feature type="compositionally biased region" description="Basic residues" evidence="7">
    <location>
        <begin position="29"/>
        <end position="38"/>
    </location>
</feature>
<dbReference type="AlphaFoldDB" id="A0A9Q0LHN2"/>
<keyword evidence="1" id="KW-0540">Nuclease</keyword>
<dbReference type="PANTHER" id="PTHR13522">
    <property type="entry name" value="U6 SNRNA PHOSPHODIESTERASE 1"/>
    <property type="match status" value="1"/>
</dbReference>
<feature type="compositionally biased region" description="Basic and acidic residues" evidence="7">
    <location>
        <begin position="18"/>
        <end position="28"/>
    </location>
</feature>
<keyword evidence="9" id="KW-1185">Reference proteome</keyword>
<evidence type="ECO:0000256" key="7">
    <source>
        <dbReference type="SAM" id="MobiDB-lite"/>
    </source>
</evidence>
<dbReference type="GO" id="GO:0034477">
    <property type="term" value="P:U6 snRNA 3'-end processing"/>
    <property type="evidence" value="ECO:0007669"/>
    <property type="project" value="InterPro"/>
</dbReference>